<dbReference type="InterPro" id="IPR031309">
    <property type="entry name" value="Ribosomal_uL5_C"/>
</dbReference>
<dbReference type="Pfam" id="PF00673">
    <property type="entry name" value="Ribosomal_L5_C"/>
    <property type="match status" value="1"/>
</dbReference>
<proteinExistence type="inferred from homology"/>
<dbReference type="EMBL" id="KF060939">
    <property type="protein sequence ID" value="AGZ90206.1"/>
    <property type="molecule type" value="Genomic_DNA"/>
</dbReference>
<comment type="similarity">
    <text evidence="1 4">Belongs to the universal ribosomal protein uL5 family.</text>
</comment>
<keyword evidence="2 4" id="KW-0689">Ribosomal protein</keyword>
<geneLocation type="mitochondrion" evidence="6"/>
<dbReference type="AlphaFoldDB" id="U5YGK6"/>
<keyword evidence="6" id="KW-0496">Mitochondrion</keyword>
<keyword evidence="3 4" id="KW-0687">Ribonucleoprotein</keyword>
<protein>
    <submittedName>
        <fullName evidence="6">Ribosomal protein L5</fullName>
    </submittedName>
</protein>
<name>U5YGK6_MONSK</name>
<evidence type="ECO:0000313" key="6">
    <source>
        <dbReference type="EMBL" id="AGZ90206.1"/>
    </source>
</evidence>
<accession>U5YGK6</accession>
<evidence type="ECO:0000256" key="1">
    <source>
        <dbReference type="ARBA" id="ARBA00008553"/>
    </source>
</evidence>
<dbReference type="PANTHER" id="PTHR11994">
    <property type="entry name" value="60S RIBOSOMAL PROTEIN L11-RELATED"/>
    <property type="match status" value="1"/>
</dbReference>
<evidence type="ECO:0000256" key="2">
    <source>
        <dbReference type="ARBA" id="ARBA00022980"/>
    </source>
</evidence>
<evidence type="ECO:0000256" key="4">
    <source>
        <dbReference type="RuleBase" id="RU003930"/>
    </source>
</evidence>
<dbReference type="SUPFAM" id="SSF55282">
    <property type="entry name" value="RL5-like"/>
    <property type="match status" value="1"/>
</dbReference>
<dbReference type="GO" id="GO:0006412">
    <property type="term" value="P:translation"/>
    <property type="evidence" value="ECO:0007669"/>
    <property type="project" value="InterPro"/>
</dbReference>
<dbReference type="Gene3D" id="3.30.1440.10">
    <property type="match status" value="1"/>
</dbReference>
<evidence type="ECO:0000259" key="5">
    <source>
        <dbReference type="Pfam" id="PF00673"/>
    </source>
</evidence>
<dbReference type="GO" id="GO:1990904">
    <property type="term" value="C:ribonucleoprotein complex"/>
    <property type="evidence" value="ECO:0007669"/>
    <property type="project" value="UniProtKB-KW"/>
</dbReference>
<dbReference type="GO" id="GO:0005840">
    <property type="term" value="C:ribosome"/>
    <property type="evidence" value="ECO:0007669"/>
    <property type="project" value="UniProtKB-KW"/>
</dbReference>
<organism evidence="6">
    <name type="scientific">Monomastix sp. (strain OKE-1)</name>
    <dbReference type="NCBI Taxonomy" id="141716"/>
    <lineage>
        <taxon>Eukaryota</taxon>
        <taxon>Viridiplantae</taxon>
        <taxon>Chlorophyta</taxon>
        <taxon>Mamiellophyceae</taxon>
        <taxon>Monomastigales</taxon>
        <taxon>Monomastigaceae</taxon>
        <taxon>Monomastix</taxon>
    </lineage>
</organism>
<reference evidence="6" key="1">
    <citation type="journal article" date="2013" name="Genome Biol. Evol.">
        <title>Tracing the evolution of streptophyte algae and their mitochondrial genome.</title>
        <authorList>
            <person name="Turmel M."/>
            <person name="Otis C."/>
            <person name="Lemieux C."/>
        </authorList>
    </citation>
    <scope>NUCLEOTIDE SEQUENCE</scope>
</reference>
<feature type="domain" description="Large ribosomal subunit protein uL5 C-terminal" evidence="5">
    <location>
        <begin position="98"/>
        <end position="179"/>
    </location>
</feature>
<gene>
    <name evidence="6" type="primary">rpl5</name>
</gene>
<dbReference type="RefSeq" id="YP_008802553.1">
    <property type="nucleotide sequence ID" value="NC_022797.1"/>
</dbReference>
<sequence>MNHSRLEWYSEHIMKRDLLYKLICPFAGNIYTLPKIQHLSLNVSSSTTSGSQATPNTSSRQKMITLFSGLEILSGQKVKKTYAKKSIASFKLRKGQCIGGKVTLRNKEMYFFLEKFFFIVLPKIREFVCLQPNTHDSTHTLSSINFSGGSFLLYPELSNQYELFESNKGFNATLIMNTNHCSLHTVSGHSVGNILISFFVP</sequence>
<dbReference type="InterPro" id="IPR002132">
    <property type="entry name" value="Ribosomal_uL5"/>
</dbReference>
<evidence type="ECO:0000256" key="3">
    <source>
        <dbReference type="ARBA" id="ARBA00023274"/>
    </source>
</evidence>
<dbReference type="GO" id="GO:0003735">
    <property type="term" value="F:structural constituent of ribosome"/>
    <property type="evidence" value="ECO:0007669"/>
    <property type="project" value="InterPro"/>
</dbReference>
<dbReference type="GeneID" id="17622543"/>
<dbReference type="PIRSF" id="PIRSF002161">
    <property type="entry name" value="Ribosomal_L5"/>
    <property type="match status" value="1"/>
</dbReference>
<dbReference type="InterPro" id="IPR022803">
    <property type="entry name" value="Ribosomal_uL5_dom_sf"/>
</dbReference>